<dbReference type="InterPro" id="IPR025489">
    <property type="entry name" value="DUF4381"/>
</dbReference>
<keyword evidence="1" id="KW-0812">Transmembrane</keyword>
<evidence type="ECO:0000256" key="1">
    <source>
        <dbReference type="SAM" id="Phobius"/>
    </source>
</evidence>
<organism evidence="2 3">
    <name type="scientific">Dyella japonica A8</name>
    <dbReference type="NCBI Taxonomy" id="1217721"/>
    <lineage>
        <taxon>Bacteria</taxon>
        <taxon>Pseudomonadati</taxon>
        <taxon>Pseudomonadota</taxon>
        <taxon>Gammaproteobacteria</taxon>
        <taxon>Lysobacterales</taxon>
        <taxon>Rhodanobacteraceae</taxon>
        <taxon>Dyella</taxon>
    </lineage>
</organism>
<keyword evidence="3" id="KW-1185">Reference proteome</keyword>
<accession>A0A075JY73</accession>
<reference evidence="2 3" key="1">
    <citation type="submission" date="2014-07" db="EMBL/GenBank/DDBJ databases">
        <title>Complete Genome Sequence of Dyella japonica Strain A8 Isolated from Malaysian Tropical Soil.</title>
        <authorList>
            <person name="Hui R.K.H."/>
            <person name="Chen J.-W."/>
            <person name="Chan K.-G."/>
            <person name="Leung F.C.C."/>
        </authorList>
    </citation>
    <scope>NUCLEOTIDE SEQUENCE [LARGE SCALE GENOMIC DNA]</scope>
    <source>
        <strain evidence="2 3">A8</strain>
    </source>
</reference>
<dbReference type="Proteomes" id="UP000027987">
    <property type="component" value="Chromosome"/>
</dbReference>
<dbReference type="PATRIC" id="fig|1217721.7.peg.1244"/>
<evidence type="ECO:0000313" key="2">
    <source>
        <dbReference type="EMBL" id="AIF46839.1"/>
    </source>
</evidence>
<evidence type="ECO:0000313" key="3">
    <source>
        <dbReference type="Proteomes" id="UP000027987"/>
    </source>
</evidence>
<dbReference type="Pfam" id="PF14316">
    <property type="entry name" value="DUF4381"/>
    <property type="match status" value="1"/>
</dbReference>
<sequence length="175" mass="19345">MSAPAAAQQNGPSLRDIHLPPPPSWWPPAPGWWGLAVLVIACAAIGIWWWRRRGQRRAAERRVLAEVDQLLALSREQPQALAAGLHQLLRRGALRIDPLAGQLHGDDWRQTLARMPVDGATLEQLHAVETATFRPGASLDADAAANATRRWLALAWRQGHKSRARDLSKAVEVRP</sequence>
<evidence type="ECO:0008006" key="4">
    <source>
        <dbReference type="Google" id="ProtNLM"/>
    </source>
</evidence>
<dbReference type="KEGG" id="dja:HY57_05950"/>
<dbReference type="HOGENOM" id="CLU_113195_0_2_6"/>
<protein>
    <recommendedName>
        <fullName evidence="4">DUF4381 domain-containing protein</fullName>
    </recommendedName>
</protein>
<dbReference type="EMBL" id="CP008884">
    <property type="protein sequence ID" value="AIF46839.1"/>
    <property type="molecule type" value="Genomic_DNA"/>
</dbReference>
<keyword evidence="1" id="KW-1133">Transmembrane helix</keyword>
<dbReference type="RefSeq" id="WP_026034098.1">
    <property type="nucleotide sequence ID" value="NZ_ALOY01000171.1"/>
</dbReference>
<name>A0A075JY73_9GAMM</name>
<gene>
    <name evidence="2" type="ORF">HY57_05950</name>
</gene>
<keyword evidence="1" id="KW-0472">Membrane</keyword>
<dbReference type="STRING" id="1217721.HY57_05950"/>
<feature type="transmembrane region" description="Helical" evidence="1">
    <location>
        <begin position="31"/>
        <end position="50"/>
    </location>
</feature>
<dbReference type="OrthoDB" id="5955310at2"/>
<dbReference type="AlphaFoldDB" id="A0A075JY73"/>
<proteinExistence type="predicted"/>